<organism evidence="1 2">
    <name type="scientific">Halobacillus yeomjeoni</name>
    <dbReference type="NCBI Taxonomy" id="311194"/>
    <lineage>
        <taxon>Bacteria</taxon>
        <taxon>Bacillati</taxon>
        <taxon>Bacillota</taxon>
        <taxon>Bacilli</taxon>
        <taxon>Bacillales</taxon>
        <taxon>Bacillaceae</taxon>
        <taxon>Halobacillus</taxon>
    </lineage>
</organism>
<dbReference type="Proteomes" id="UP000614490">
    <property type="component" value="Unassembled WGS sequence"/>
</dbReference>
<dbReference type="PROSITE" id="PS51257">
    <property type="entry name" value="PROKAR_LIPOPROTEIN"/>
    <property type="match status" value="1"/>
</dbReference>
<protein>
    <submittedName>
        <fullName evidence="1">DUF3221 domain-containing protein</fullName>
    </submittedName>
</protein>
<dbReference type="EMBL" id="JADZSC010000002">
    <property type="protein sequence ID" value="MBH0230362.1"/>
    <property type="molecule type" value="Genomic_DNA"/>
</dbReference>
<comment type="caution">
    <text evidence="1">The sequence shown here is derived from an EMBL/GenBank/DDBJ whole genome shotgun (WGS) entry which is preliminary data.</text>
</comment>
<name>A0A931HVC7_9BACI</name>
<dbReference type="AlphaFoldDB" id="A0A931HVC7"/>
<dbReference type="RefSeq" id="WP_197317000.1">
    <property type="nucleotide sequence ID" value="NZ_JADZSC010000002.1"/>
</dbReference>
<proteinExistence type="predicted"/>
<keyword evidence="2" id="KW-1185">Reference proteome</keyword>
<sequence>MKVWALIILLTVWMVLASCGYEETNSQGYGDVSPPKDTPSDMTGFVMKQQEDRLLVVHWDESDTDRKSRAMWVSDPPKGNWLGKQVEVWIQGEVLESYPEQGKTQSISVLEMSEVDGAEMEASEALRKVLKKTKDEELYALKMLVYDKKNDQWTVRLMSLSDSREIEEKVSD</sequence>
<evidence type="ECO:0000313" key="1">
    <source>
        <dbReference type="EMBL" id="MBH0230362.1"/>
    </source>
</evidence>
<dbReference type="InterPro" id="IPR021598">
    <property type="entry name" value="DUF3221"/>
</dbReference>
<gene>
    <name evidence="1" type="ORF">H0267_09080</name>
</gene>
<evidence type="ECO:0000313" key="2">
    <source>
        <dbReference type="Proteomes" id="UP000614490"/>
    </source>
</evidence>
<dbReference type="Pfam" id="PF11518">
    <property type="entry name" value="DUF3221"/>
    <property type="match status" value="1"/>
</dbReference>
<reference evidence="1 2" key="1">
    <citation type="journal article" date="2005" name="Int. J. Syst. Evol. Microbiol.">
        <title>Halobacillus yeomjeoni sp. nov., isolated from a marine solar saltern in Korea.</title>
        <authorList>
            <person name="Yoon J.H."/>
            <person name="Kang S.J."/>
            <person name="Lee C.H."/>
            <person name="Oh H.W."/>
            <person name="Oh T.K."/>
        </authorList>
    </citation>
    <scope>NUCLEOTIDE SEQUENCE [LARGE SCALE GENOMIC DNA]</scope>
    <source>
        <strain evidence="1 2">KCTC 3957</strain>
    </source>
</reference>
<accession>A0A931HVC7</accession>